<keyword evidence="2" id="KW-1185">Reference proteome</keyword>
<dbReference type="RefSeq" id="XP_025524170.1">
    <property type="nucleotide sequence ID" value="XM_025666694.1"/>
</dbReference>
<sequence>MGVLMGYGGFGDYVLGWLLLHLVSNLAFLLKHGQVSNLHCSDLLDVVESVTIMFDIVTSHGSMSEVLDIVGWLLQSLLWMTCGQ</sequence>
<dbReference type="Proteomes" id="UP000249497">
    <property type="component" value="Unassembled WGS sequence"/>
</dbReference>
<gene>
    <name evidence="1" type="ORF">BO86DRAFT_193511</name>
</gene>
<name>A0A8T8WQZ9_ASPJA</name>
<evidence type="ECO:0000313" key="2">
    <source>
        <dbReference type="Proteomes" id="UP000249497"/>
    </source>
</evidence>
<protein>
    <submittedName>
        <fullName evidence="1">Uncharacterized protein</fullName>
    </submittedName>
</protein>
<proteinExistence type="predicted"/>
<dbReference type="AlphaFoldDB" id="A0A8T8WQZ9"/>
<organism evidence="1 2">
    <name type="scientific">Aspergillus japonicus CBS 114.51</name>
    <dbReference type="NCBI Taxonomy" id="1448312"/>
    <lineage>
        <taxon>Eukaryota</taxon>
        <taxon>Fungi</taxon>
        <taxon>Dikarya</taxon>
        <taxon>Ascomycota</taxon>
        <taxon>Pezizomycotina</taxon>
        <taxon>Eurotiomycetes</taxon>
        <taxon>Eurotiomycetidae</taxon>
        <taxon>Eurotiales</taxon>
        <taxon>Aspergillaceae</taxon>
        <taxon>Aspergillus</taxon>
        <taxon>Aspergillus subgen. Circumdati</taxon>
    </lineage>
</organism>
<dbReference type="GeneID" id="37170386"/>
<accession>A0A8T8WQZ9</accession>
<dbReference type="EMBL" id="KZ824829">
    <property type="protein sequence ID" value="RAH78276.1"/>
    <property type="molecule type" value="Genomic_DNA"/>
</dbReference>
<reference evidence="1 2" key="1">
    <citation type="submission" date="2018-02" db="EMBL/GenBank/DDBJ databases">
        <title>The genomes of Aspergillus section Nigri reveals drivers in fungal speciation.</title>
        <authorList>
            <consortium name="DOE Joint Genome Institute"/>
            <person name="Vesth T.C."/>
            <person name="Nybo J."/>
            <person name="Theobald S."/>
            <person name="Brandl J."/>
            <person name="Frisvad J.C."/>
            <person name="Nielsen K.F."/>
            <person name="Lyhne E.K."/>
            <person name="Kogle M.E."/>
            <person name="Kuo A."/>
            <person name="Riley R."/>
            <person name="Clum A."/>
            <person name="Nolan M."/>
            <person name="Lipzen A."/>
            <person name="Salamov A."/>
            <person name="Henrissat B."/>
            <person name="Wiebenga A."/>
            <person name="De vries R.P."/>
            <person name="Grigoriev I.V."/>
            <person name="Mortensen U.H."/>
            <person name="Andersen M.R."/>
            <person name="Baker S.E."/>
        </authorList>
    </citation>
    <scope>NUCLEOTIDE SEQUENCE [LARGE SCALE GENOMIC DNA]</scope>
    <source>
        <strain evidence="1 2">CBS 114.51</strain>
    </source>
</reference>
<evidence type="ECO:0000313" key="1">
    <source>
        <dbReference type="EMBL" id="RAH78276.1"/>
    </source>
</evidence>